<dbReference type="GO" id="GO:0005829">
    <property type="term" value="C:cytosol"/>
    <property type="evidence" value="ECO:0007669"/>
    <property type="project" value="TreeGrafter"/>
</dbReference>
<dbReference type="PANTHER" id="PTHR30419:SF8">
    <property type="entry name" value="NITROGEN ASSIMILATION TRANSCRIPTIONAL ACTIVATOR-RELATED"/>
    <property type="match status" value="1"/>
</dbReference>
<dbReference type="OrthoDB" id="9803735at2"/>
<feature type="domain" description="HTH lysR-type" evidence="5">
    <location>
        <begin position="1"/>
        <end position="58"/>
    </location>
</feature>
<dbReference type="InterPro" id="IPR050950">
    <property type="entry name" value="HTH-type_LysR_regulators"/>
</dbReference>
<organism evidence="6 7">
    <name type="scientific">Nocardia macrotermitis</name>
    <dbReference type="NCBI Taxonomy" id="2585198"/>
    <lineage>
        <taxon>Bacteria</taxon>
        <taxon>Bacillati</taxon>
        <taxon>Actinomycetota</taxon>
        <taxon>Actinomycetes</taxon>
        <taxon>Mycobacteriales</taxon>
        <taxon>Nocardiaceae</taxon>
        <taxon>Nocardia</taxon>
    </lineage>
</organism>
<dbReference type="EMBL" id="WEGK01000032">
    <property type="protein sequence ID" value="MQY24330.1"/>
    <property type="molecule type" value="Genomic_DNA"/>
</dbReference>
<dbReference type="AlphaFoldDB" id="A0A7K0DEW0"/>
<dbReference type="Pfam" id="PF03466">
    <property type="entry name" value="LysR_substrate"/>
    <property type="match status" value="1"/>
</dbReference>
<accession>A0A7K0DEW0</accession>
<comment type="similarity">
    <text evidence="1">Belongs to the LysR transcriptional regulatory family.</text>
</comment>
<evidence type="ECO:0000256" key="4">
    <source>
        <dbReference type="ARBA" id="ARBA00023163"/>
    </source>
</evidence>
<evidence type="ECO:0000256" key="1">
    <source>
        <dbReference type="ARBA" id="ARBA00009437"/>
    </source>
</evidence>
<dbReference type="PROSITE" id="PS50931">
    <property type="entry name" value="HTH_LYSR"/>
    <property type="match status" value="1"/>
</dbReference>
<dbReference type="SUPFAM" id="SSF46785">
    <property type="entry name" value="Winged helix' DNA-binding domain"/>
    <property type="match status" value="1"/>
</dbReference>
<proteinExistence type="inferred from homology"/>
<reference evidence="6 7" key="1">
    <citation type="submission" date="2019-10" db="EMBL/GenBank/DDBJ databases">
        <title>Nocardia macrotermitis sp. nov. and Nocardia aurantia sp. nov., isolated from the gut of fungus growing-termite Macrotermes natalensis.</title>
        <authorList>
            <person name="Benndorf R."/>
            <person name="Schwitalla J."/>
            <person name="Martin K."/>
            <person name="De Beer W."/>
            <person name="Kaster A.-K."/>
            <person name="Vollmers J."/>
            <person name="Poulsen M."/>
            <person name="Beemelmanns C."/>
        </authorList>
    </citation>
    <scope>NUCLEOTIDE SEQUENCE [LARGE SCALE GENOMIC DNA]</scope>
    <source>
        <strain evidence="6 7">RB20</strain>
    </source>
</reference>
<evidence type="ECO:0000256" key="3">
    <source>
        <dbReference type="ARBA" id="ARBA00023125"/>
    </source>
</evidence>
<dbReference type="RefSeq" id="WP_153416065.1">
    <property type="nucleotide sequence ID" value="NZ_WEGK01000032.1"/>
</dbReference>
<evidence type="ECO:0000259" key="5">
    <source>
        <dbReference type="PROSITE" id="PS50931"/>
    </source>
</evidence>
<dbReference type="InterPro" id="IPR036388">
    <property type="entry name" value="WH-like_DNA-bd_sf"/>
</dbReference>
<protein>
    <submittedName>
        <fullName evidence="6">HTH-type transcriptional regulator GltC</fullName>
    </submittedName>
</protein>
<dbReference type="InterPro" id="IPR036390">
    <property type="entry name" value="WH_DNA-bd_sf"/>
</dbReference>
<sequence>MNTVRLRYFLTIAEEKSINRAATVLGIAQPALSRQVRMLEKALGVALFHRTRNGVRLTEDGEKLRTALTGPLRQVELALQNIGSPLAQIERDVVFGLPETTAGMLGALLISRMNSVFPNVRMRVVVHDPHRLVDAMLHSEVDIAVIHGPSPDERLFYTELVSEDLALVGGADSGLSPTVPKNFRDLADLPFVFPSARPGVRDIIKNAALRQQIDIKFRFEVDSLQISKNLIETGVAYGILPLSAFADEMRAGRLTYAPIQDPAIIQHLGLAVRPELNLPREFVVQFGRLVGDETVALIENGSWSATLSPDWRPVPHDRPGSRRW</sequence>
<dbReference type="Gene3D" id="1.10.10.10">
    <property type="entry name" value="Winged helix-like DNA-binding domain superfamily/Winged helix DNA-binding domain"/>
    <property type="match status" value="1"/>
</dbReference>
<dbReference type="GO" id="GO:0003700">
    <property type="term" value="F:DNA-binding transcription factor activity"/>
    <property type="evidence" value="ECO:0007669"/>
    <property type="project" value="InterPro"/>
</dbReference>
<comment type="caution">
    <text evidence="6">The sequence shown here is derived from an EMBL/GenBank/DDBJ whole genome shotgun (WGS) entry which is preliminary data.</text>
</comment>
<dbReference type="SUPFAM" id="SSF53850">
    <property type="entry name" value="Periplasmic binding protein-like II"/>
    <property type="match status" value="1"/>
</dbReference>
<keyword evidence="2" id="KW-0805">Transcription regulation</keyword>
<dbReference type="Proteomes" id="UP000438448">
    <property type="component" value="Unassembled WGS sequence"/>
</dbReference>
<evidence type="ECO:0000313" key="6">
    <source>
        <dbReference type="EMBL" id="MQY24330.1"/>
    </source>
</evidence>
<dbReference type="InterPro" id="IPR000847">
    <property type="entry name" value="LysR_HTH_N"/>
</dbReference>
<dbReference type="FunFam" id="1.10.10.10:FF:000001">
    <property type="entry name" value="LysR family transcriptional regulator"/>
    <property type="match status" value="1"/>
</dbReference>
<dbReference type="GO" id="GO:0003677">
    <property type="term" value="F:DNA binding"/>
    <property type="evidence" value="ECO:0007669"/>
    <property type="project" value="UniProtKB-KW"/>
</dbReference>
<dbReference type="InterPro" id="IPR005119">
    <property type="entry name" value="LysR_subst-bd"/>
</dbReference>
<dbReference type="PANTHER" id="PTHR30419">
    <property type="entry name" value="HTH-TYPE TRANSCRIPTIONAL REGULATOR YBHD"/>
    <property type="match status" value="1"/>
</dbReference>
<dbReference type="PRINTS" id="PR00039">
    <property type="entry name" value="HTHLYSR"/>
</dbReference>
<dbReference type="Pfam" id="PF00126">
    <property type="entry name" value="HTH_1"/>
    <property type="match status" value="1"/>
</dbReference>
<evidence type="ECO:0000256" key="2">
    <source>
        <dbReference type="ARBA" id="ARBA00023015"/>
    </source>
</evidence>
<evidence type="ECO:0000313" key="7">
    <source>
        <dbReference type="Proteomes" id="UP000438448"/>
    </source>
</evidence>
<keyword evidence="3" id="KW-0238">DNA-binding</keyword>
<gene>
    <name evidence="6" type="primary">gltC_10</name>
    <name evidence="6" type="ORF">NRB20_74650</name>
</gene>
<dbReference type="Gene3D" id="3.40.190.10">
    <property type="entry name" value="Periplasmic binding protein-like II"/>
    <property type="match status" value="2"/>
</dbReference>
<keyword evidence="7" id="KW-1185">Reference proteome</keyword>
<name>A0A7K0DEW0_9NOCA</name>
<keyword evidence="4" id="KW-0804">Transcription</keyword>